<dbReference type="InterPro" id="IPR000490">
    <property type="entry name" value="Glyco_hydro_17"/>
</dbReference>
<keyword evidence="4" id="KW-0964">Secreted</keyword>
<evidence type="ECO:0000313" key="11">
    <source>
        <dbReference type="Proteomes" id="UP000078559"/>
    </source>
</evidence>
<evidence type="ECO:0000256" key="2">
    <source>
        <dbReference type="ARBA" id="ARBA00008773"/>
    </source>
</evidence>
<evidence type="ECO:0000256" key="9">
    <source>
        <dbReference type="SAM" id="SignalP"/>
    </source>
</evidence>
<dbReference type="PANTHER" id="PTHR16631:SF16">
    <property type="entry name" value="GPI-ANCHORED CELL WALL BETA-1,3-ENDOGLUCANASE EGLC"/>
    <property type="match status" value="1"/>
</dbReference>
<name>A0A194VHT0_CYTMA</name>
<dbReference type="Pfam" id="PF00332">
    <property type="entry name" value="Glyco_hydro_17"/>
    <property type="match status" value="1"/>
</dbReference>
<evidence type="ECO:0000313" key="10">
    <source>
        <dbReference type="EMBL" id="KUI63538.1"/>
    </source>
</evidence>
<dbReference type="OrthoDB" id="77201at2759"/>
<dbReference type="SUPFAM" id="SSF51445">
    <property type="entry name" value="(Trans)glycosidases"/>
    <property type="match status" value="1"/>
</dbReference>
<organism evidence="10 11">
    <name type="scientific">Cytospora mali</name>
    <name type="common">Apple Valsa canker fungus</name>
    <name type="synonym">Valsa mali</name>
    <dbReference type="NCBI Taxonomy" id="578113"/>
    <lineage>
        <taxon>Eukaryota</taxon>
        <taxon>Fungi</taxon>
        <taxon>Dikarya</taxon>
        <taxon>Ascomycota</taxon>
        <taxon>Pezizomycotina</taxon>
        <taxon>Sordariomycetes</taxon>
        <taxon>Sordariomycetidae</taxon>
        <taxon>Diaporthales</taxon>
        <taxon>Cytosporaceae</taxon>
        <taxon>Cytospora</taxon>
    </lineage>
</organism>
<proteinExistence type="inferred from homology"/>
<dbReference type="Proteomes" id="UP000078559">
    <property type="component" value="Unassembled WGS sequence"/>
</dbReference>
<dbReference type="GO" id="GO:0009277">
    <property type="term" value="C:fungal-type cell wall"/>
    <property type="evidence" value="ECO:0007669"/>
    <property type="project" value="TreeGrafter"/>
</dbReference>
<evidence type="ECO:0000256" key="6">
    <source>
        <dbReference type="ARBA" id="ARBA00022801"/>
    </source>
</evidence>
<accession>A0A194VHT0</accession>
<reference evidence="10" key="1">
    <citation type="submission" date="2014-12" db="EMBL/GenBank/DDBJ databases">
        <title>Genome Sequence of Valsa Canker Pathogens Uncovers a Specific Adaption of Colonization on Woody Bark.</title>
        <authorList>
            <person name="Yin Z."/>
            <person name="Liu H."/>
            <person name="Gao X."/>
            <person name="Li Z."/>
            <person name="Song N."/>
            <person name="Ke X."/>
            <person name="Dai Q."/>
            <person name="Wu Y."/>
            <person name="Sun Y."/>
            <person name="Xu J.-R."/>
            <person name="Kang Z.K."/>
            <person name="Wang L."/>
            <person name="Huang L."/>
        </authorList>
    </citation>
    <scope>NUCLEOTIDE SEQUENCE [LARGE SCALE GENOMIC DNA]</scope>
    <source>
        <strain evidence="10">03-8</strain>
    </source>
</reference>
<comment type="subcellular location">
    <subcellularLocation>
        <location evidence="1">Secreted</location>
        <location evidence="1">Cell wall</location>
    </subcellularLocation>
</comment>
<keyword evidence="11" id="KW-1185">Reference proteome</keyword>
<dbReference type="InterPro" id="IPR050732">
    <property type="entry name" value="Beta-glucan_modifiers"/>
</dbReference>
<feature type="signal peptide" evidence="9">
    <location>
        <begin position="1"/>
        <end position="17"/>
    </location>
</feature>
<dbReference type="GO" id="GO:0071555">
    <property type="term" value="P:cell wall organization"/>
    <property type="evidence" value="ECO:0007669"/>
    <property type="project" value="TreeGrafter"/>
</dbReference>
<evidence type="ECO:0000256" key="3">
    <source>
        <dbReference type="ARBA" id="ARBA00022512"/>
    </source>
</evidence>
<dbReference type="GO" id="GO:0042973">
    <property type="term" value="F:glucan endo-1,3-beta-D-glucosidase activity"/>
    <property type="evidence" value="ECO:0007669"/>
    <property type="project" value="TreeGrafter"/>
</dbReference>
<evidence type="ECO:0000256" key="7">
    <source>
        <dbReference type="RuleBase" id="RU004335"/>
    </source>
</evidence>
<dbReference type="Gene3D" id="3.20.20.80">
    <property type="entry name" value="Glycosidases"/>
    <property type="match status" value="1"/>
</dbReference>
<keyword evidence="5 9" id="KW-0732">Signal</keyword>
<dbReference type="GO" id="GO:0009986">
    <property type="term" value="C:cell surface"/>
    <property type="evidence" value="ECO:0007669"/>
    <property type="project" value="TreeGrafter"/>
</dbReference>
<dbReference type="PANTHER" id="PTHR16631">
    <property type="entry name" value="GLUCAN 1,3-BETA-GLUCOSIDASE"/>
    <property type="match status" value="1"/>
</dbReference>
<evidence type="ECO:0000256" key="5">
    <source>
        <dbReference type="ARBA" id="ARBA00022729"/>
    </source>
</evidence>
<sequence>MQYRFLTVSALVAGASATSFPNYLGFNSGSSKADGSAKFQSDFEQEMNTAQNLKGAPGNFNAVRLYTNIQSYTTSDPIQAFPAAIATNTSLLLGIWASGTTSIQNEIAALKAGLAAHGNDLADRIIGISIGSEDLYRNSATGVTNKAGIGADPDVIVGFIKDFKTAFADTALKDVSIGHVDTWDAYTNGSNKAVIDAIDWLGIDEYPYYQTGDGNKIENAASLFMEAYDKVVAIAGSKDVWVTETGWPYTGPAWDEAVASVANAKTYWDDVGCGNLFGNVPTFWYNLVEDSATNEMSFAITKDLSTTPLFDLSCPAKSKSTTTSKSAAKSTASSSSAAATASEDSTGKKASGSSTASSSESTATGSSDSSSTGSSDSSSGASSTAKSSSSSTASSASSSSTSDVAASGASAAKLGSSAFAAIAFVAAAFALF</sequence>
<comment type="similarity">
    <text evidence="2 7">Belongs to the glycosyl hydrolase 17 family.</text>
</comment>
<keyword evidence="3" id="KW-0134">Cell wall</keyword>
<protein>
    <submittedName>
        <fullName evidence="10">Glucan endo-1,3-beta-glucosidase eglC</fullName>
    </submittedName>
</protein>
<dbReference type="EMBL" id="KN796113">
    <property type="protein sequence ID" value="KUI63538.1"/>
    <property type="molecule type" value="Genomic_DNA"/>
</dbReference>
<evidence type="ECO:0000256" key="8">
    <source>
        <dbReference type="SAM" id="MobiDB-lite"/>
    </source>
</evidence>
<dbReference type="GO" id="GO:0005975">
    <property type="term" value="P:carbohydrate metabolic process"/>
    <property type="evidence" value="ECO:0007669"/>
    <property type="project" value="InterPro"/>
</dbReference>
<evidence type="ECO:0000256" key="4">
    <source>
        <dbReference type="ARBA" id="ARBA00022525"/>
    </source>
</evidence>
<gene>
    <name evidence="10" type="ORF">VM1G_10197</name>
</gene>
<feature type="chain" id="PRO_5008266521" evidence="9">
    <location>
        <begin position="18"/>
        <end position="432"/>
    </location>
</feature>
<evidence type="ECO:0000256" key="1">
    <source>
        <dbReference type="ARBA" id="ARBA00004191"/>
    </source>
</evidence>
<dbReference type="GO" id="GO:0005576">
    <property type="term" value="C:extracellular region"/>
    <property type="evidence" value="ECO:0007669"/>
    <property type="project" value="TreeGrafter"/>
</dbReference>
<feature type="region of interest" description="Disordered" evidence="8">
    <location>
        <begin position="333"/>
        <end position="403"/>
    </location>
</feature>
<keyword evidence="6" id="KW-0378">Hydrolase</keyword>
<dbReference type="AlphaFoldDB" id="A0A194VHT0"/>
<dbReference type="SMR" id="A0A194VHT0"/>
<dbReference type="InterPro" id="IPR017853">
    <property type="entry name" value="GH"/>
</dbReference>